<dbReference type="Pfam" id="PF01810">
    <property type="entry name" value="LysE"/>
    <property type="match status" value="1"/>
</dbReference>
<gene>
    <name evidence="7" type="ORF">EV102420_09_00070</name>
</gene>
<comment type="caution">
    <text evidence="7">The sequence shown here is derived from an EMBL/GenBank/DDBJ whole genome shotgun (WGS) entry which is preliminary data.</text>
</comment>
<keyword evidence="2" id="KW-1003">Cell membrane</keyword>
<keyword evidence="8" id="KW-1185">Reference proteome</keyword>
<sequence>MTSDLIALSAIGVAILFGAMSPGVSFLLVARTAMSSSRRAALSVAAGMGFGALIFAAIALAGLHTLLTLVPSLYTGLKVAGGCYLLWLALKMFRRPANRFNDPAVTEEVSTSKAFLTGVFTQISNPHTALVFASIFSAALSKNIQPAMYIILPLMAFVIDVLWYAVVACLLSTDGPRLAYIKYRKFIDKLSGGVMAFLGLRLLLK</sequence>
<dbReference type="STRING" id="1115515.EV102420_09_00070"/>
<dbReference type="PANTHER" id="PTHR30086:SF19">
    <property type="entry name" value="THREONINE EFFLUX PROTEIN"/>
    <property type="match status" value="1"/>
</dbReference>
<evidence type="ECO:0000256" key="4">
    <source>
        <dbReference type="ARBA" id="ARBA00022989"/>
    </source>
</evidence>
<dbReference type="InterPro" id="IPR001123">
    <property type="entry name" value="LeuE-type"/>
</dbReference>
<evidence type="ECO:0000256" key="5">
    <source>
        <dbReference type="ARBA" id="ARBA00023136"/>
    </source>
</evidence>
<comment type="subcellular location">
    <subcellularLocation>
        <location evidence="1">Cell membrane</location>
        <topology evidence="1">Multi-pass membrane protein</topology>
    </subcellularLocation>
</comment>
<dbReference type="GO" id="GO:0015171">
    <property type="term" value="F:amino acid transmembrane transporter activity"/>
    <property type="evidence" value="ECO:0007669"/>
    <property type="project" value="TreeGrafter"/>
</dbReference>
<dbReference type="Proteomes" id="UP000029462">
    <property type="component" value="Unassembled WGS sequence"/>
</dbReference>
<dbReference type="OrthoDB" id="581870at2"/>
<feature type="transmembrane region" description="Helical" evidence="6">
    <location>
        <begin position="41"/>
        <end position="63"/>
    </location>
</feature>
<keyword evidence="4 6" id="KW-1133">Transmembrane helix</keyword>
<protein>
    <submittedName>
        <fullName evidence="7">Putative lysine efflux protein</fullName>
    </submittedName>
</protein>
<proteinExistence type="predicted"/>
<dbReference type="RefSeq" id="WP_042390747.1">
    <property type="nucleotide sequence ID" value="NZ_BBMZ01000009.1"/>
</dbReference>
<dbReference type="GO" id="GO:0005886">
    <property type="term" value="C:plasma membrane"/>
    <property type="evidence" value="ECO:0007669"/>
    <property type="project" value="UniProtKB-SubCell"/>
</dbReference>
<reference evidence="7 8" key="1">
    <citation type="submission" date="2014-09" db="EMBL/GenBank/DDBJ databases">
        <title>Whole genome shotgun sequence of Escherichia vulneris NBRC 102420.</title>
        <authorList>
            <person name="Yoshida Y."/>
            <person name="Hosoyama A."/>
            <person name="Tsuchikane K."/>
            <person name="Ohji S."/>
            <person name="Ichikawa N."/>
            <person name="Kimura A."/>
            <person name="Yamazoe A."/>
            <person name="Ezaki T."/>
            <person name="Fujita N."/>
        </authorList>
    </citation>
    <scope>NUCLEOTIDE SEQUENCE [LARGE SCALE GENOMIC DNA]</scope>
    <source>
        <strain evidence="7 8">NBRC 102420</strain>
    </source>
</reference>
<feature type="transmembrane region" description="Helical" evidence="6">
    <location>
        <begin position="186"/>
        <end position="204"/>
    </location>
</feature>
<organism evidence="7 8">
    <name type="scientific">Pseudescherichia vulneris NBRC 102420</name>
    <dbReference type="NCBI Taxonomy" id="1115515"/>
    <lineage>
        <taxon>Bacteria</taxon>
        <taxon>Pseudomonadati</taxon>
        <taxon>Pseudomonadota</taxon>
        <taxon>Gammaproteobacteria</taxon>
        <taxon>Enterobacterales</taxon>
        <taxon>Enterobacteriaceae</taxon>
        <taxon>Pseudescherichia</taxon>
    </lineage>
</organism>
<keyword evidence="3 6" id="KW-0812">Transmembrane</keyword>
<feature type="transmembrane region" description="Helical" evidence="6">
    <location>
        <begin position="147"/>
        <end position="166"/>
    </location>
</feature>
<evidence type="ECO:0000256" key="1">
    <source>
        <dbReference type="ARBA" id="ARBA00004651"/>
    </source>
</evidence>
<evidence type="ECO:0000313" key="8">
    <source>
        <dbReference type="Proteomes" id="UP000029462"/>
    </source>
</evidence>
<accession>A0A090UZF5</accession>
<keyword evidence="5 6" id="KW-0472">Membrane</keyword>
<feature type="transmembrane region" description="Helical" evidence="6">
    <location>
        <begin position="6"/>
        <end position="29"/>
    </location>
</feature>
<dbReference type="EMBL" id="BBMZ01000009">
    <property type="protein sequence ID" value="GAL57975.1"/>
    <property type="molecule type" value="Genomic_DNA"/>
</dbReference>
<evidence type="ECO:0000256" key="2">
    <source>
        <dbReference type="ARBA" id="ARBA00022475"/>
    </source>
</evidence>
<feature type="transmembrane region" description="Helical" evidence="6">
    <location>
        <begin position="69"/>
        <end position="90"/>
    </location>
</feature>
<evidence type="ECO:0000256" key="6">
    <source>
        <dbReference type="SAM" id="Phobius"/>
    </source>
</evidence>
<evidence type="ECO:0000256" key="3">
    <source>
        <dbReference type="ARBA" id="ARBA00022692"/>
    </source>
</evidence>
<dbReference type="AlphaFoldDB" id="A0A090UZF5"/>
<dbReference type="eggNOG" id="COG1280">
    <property type="taxonomic scope" value="Bacteria"/>
</dbReference>
<dbReference type="PANTHER" id="PTHR30086">
    <property type="entry name" value="ARGININE EXPORTER PROTEIN ARGO"/>
    <property type="match status" value="1"/>
</dbReference>
<evidence type="ECO:0000313" key="7">
    <source>
        <dbReference type="EMBL" id="GAL57975.1"/>
    </source>
</evidence>
<name>A0A090UZF5_PSEVU</name>